<evidence type="ECO:0000256" key="1">
    <source>
        <dbReference type="SAM" id="MobiDB-lite"/>
    </source>
</evidence>
<protein>
    <submittedName>
        <fullName evidence="2">Uncharacterized protein</fullName>
    </submittedName>
</protein>
<evidence type="ECO:0000313" key="3">
    <source>
        <dbReference type="Proteomes" id="UP000070433"/>
    </source>
</evidence>
<name>A0A127JVH3_9BURK</name>
<feature type="region of interest" description="Disordered" evidence="1">
    <location>
        <begin position="136"/>
        <end position="161"/>
    </location>
</feature>
<reference evidence="2 3" key="1">
    <citation type="journal article" date="2014" name="Int. J. Syst. Evol. Microbiol.">
        <title>Ramlibacter solisilvae sp. nov., isolated from forest soil, and emended description of the genus Ramlibacter.</title>
        <authorList>
            <person name="Lee H.J."/>
            <person name="Lee S.H."/>
            <person name="Lee S.S."/>
            <person name="Lee J.S."/>
            <person name="Kim Y."/>
            <person name="Kim S.C."/>
            <person name="Jeon C.O."/>
        </authorList>
    </citation>
    <scope>NUCLEOTIDE SEQUENCE [LARGE SCALE GENOMIC DNA]</scope>
    <source>
        <strain evidence="2 3">5-10</strain>
    </source>
</reference>
<dbReference type="AlphaFoldDB" id="A0A127JVH3"/>
<dbReference type="EMBL" id="CP010951">
    <property type="protein sequence ID" value="AMO23921.1"/>
    <property type="molecule type" value="Genomic_DNA"/>
</dbReference>
<organism evidence="2 3">
    <name type="scientific">Ramlibacter tataouinensis</name>
    <dbReference type="NCBI Taxonomy" id="94132"/>
    <lineage>
        <taxon>Bacteria</taxon>
        <taxon>Pseudomonadati</taxon>
        <taxon>Pseudomonadota</taxon>
        <taxon>Betaproteobacteria</taxon>
        <taxon>Burkholderiales</taxon>
        <taxon>Comamonadaceae</taxon>
        <taxon>Ramlibacter</taxon>
    </lineage>
</organism>
<accession>A0A127JVH3</accession>
<evidence type="ECO:0000313" key="2">
    <source>
        <dbReference type="EMBL" id="AMO23921.1"/>
    </source>
</evidence>
<gene>
    <name evidence="2" type="ORF">UC35_14935</name>
</gene>
<keyword evidence="3" id="KW-1185">Reference proteome</keyword>
<sequence length="161" mass="17416">MSGIQLAEWSLPELPVATTSPHIAEALEREGYQVLGMGRMPKSVLLSLSGTSVELQLPVEDGDGFCTLKVYLDPVRKIRKKSDIVEAFSAGGMLWYPGPLDAEEKFLFCDLVSLPRSPDGPVLASKLKAALDAFLTPEKQKRSPAKRAPKGRSGDPAPRLA</sequence>
<dbReference type="Proteomes" id="UP000070433">
    <property type="component" value="Chromosome"/>
</dbReference>
<proteinExistence type="predicted"/>